<reference evidence="2" key="1">
    <citation type="journal article" date="2019" name="Int. J. Syst. Evol. Microbiol.">
        <title>The Global Catalogue of Microorganisms (GCM) 10K type strain sequencing project: providing services to taxonomists for standard genome sequencing and annotation.</title>
        <authorList>
            <consortium name="The Broad Institute Genomics Platform"/>
            <consortium name="The Broad Institute Genome Sequencing Center for Infectious Disease"/>
            <person name="Wu L."/>
            <person name="Ma J."/>
        </authorList>
    </citation>
    <scope>NUCLEOTIDE SEQUENCE [LARGE SCALE GENOMIC DNA]</scope>
    <source>
        <strain evidence="2">JCM 30742</strain>
    </source>
</reference>
<sequence>MCAGCPGGRAVSRLAAYVNLKGIKGEVARLLQQAAGSRATVSAFGDQWILRSPTGRQQVLPDLEHLAGALVAGGTVDRNRLHCLAGTRDAIDADTRTPDNHDPDGRFDLIRSLPVDGELPEMSAAEFTLALLGHADQQRRANRL</sequence>
<comment type="caution">
    <text evidence="1">The sequence shown here is derived from an EMBL/GenBank/DDBJ whole genome shotgun (WGS) entry which is preliminary data.</text>
</comment>
<keyword evidence="2" id="KW-1185">Reference proteome</keyword>
<name>A0ABP7CNF4_9MICC</name>
<accession>A0ABP7CNF4</accession>
<dbReference type="Proteomes" id="UP001500752">
    <property type="component" value="Unassembled WGS sequence"/>
</dbReference>
<evidence type="ECO:0000313" key="1">
    <source>
        <dbReference type="EMBL" id="GAA3691657.1"/>
    </source>
</evidence>
<dbReference type="EMBL" id="BAABEO010000020">
    <property type="protein sequence ID" value="GAA3691657.1"/>
    <property type="molecule type" value="Genomic_DNA"/>
</dbReference>
<gene>
    <name evidence="1" type="ORF">GCM10023081_31430</name>
</gene>
<evidence type="ECO:0000313" key="2">
    <source>
        <dbReference type="Proteomes" id="UP001500752"/>
    </source>
</evidence>
<organism evidence="1 2">
    <name type="scientific">Arthrobacter ginkgonis</name>
    <dbReference type="NCBI Taxonomy" id="1630594"/>
    <lineage>
        <taxon>Bacteria</taxon>
        <taxon>Bacillati</taxon>
        <taxon>Actinomycetota</taxon>
        <taxon>Actinomycetes</taxon>
        <taxon>Micrococcales</taxon>
        <taxon>Micrococcaceae</taxon>
        <taxon>Arthrobacter</taxon>
    </lineage>
</organism>
<dbReference type="RefSeq" id="WP_345152175.1">
    <property type="nucleotide sequence ID" value="NZ_BAABEO010000020.1"/>
</dbReference>
<proteinExistence type="predicted"/>
<protein>
    <submittedName>
        <fullName evidence="1">Uncharacterized protein</fullName>
    </submittedName>
</protein>